<dbReference type="InterPro" id="IPR050268">
    <property type="entry name" value="NADH-dep_flavin_reductase"/>
</dbReference>
<dbReference type="GO" id="GO:0010181">
    <property type="term" value="F:FMN binding"/>
    <property type="evidence" value="ECO:0007669"/>
    <property type="project" value="InterPro"/>
</dbReference>
<dbReference type="PANTHER" id="PTHR30466">
    <property type="entry name" value="FLAVIN REDUCTASE"/>
    <property type="match status" value="1"/>
</dbReference>
<dbReference type="SMART" id="SM00903">
    <property type="entry name" value="Flavin_Reduct"/>
    <property type="match status" value="1"/>
</dbReference>
<dbReference type="InterPro" id="IPR002563">
    <property type="entry name" value="Flavin_Rdtase-like_dom"/>
</dbReference>
<accession>A0A7W8L2A4</accession>
<dbReference type="Gene3D" id="2.30.110.10">
    <property type="entry name" value="Electron Transport, Fmn-binding Protein, Chain A"/>
    <property type="match status" value="1"/>
</dbReference>
<reference evidence="4 5" key="1">
    <citation type="submission" date="2020-08" db="EMBL/GenBank/DDBJ databases">
        <title>Genomic Encyclopedia of Type Strains, Phase IV (KMG-V): Genome sequencing to study the core and pangenomes of soil and plant-associated prokaryotes.</title>
        <authorList>
            <person name="Whitman W."/>
        </authorList>
    </citation>
    <scope>NUCLEOTIDE SEQUENCE [LARGE SCALE GENOMIC DNA]</scope>
    <source>
        <strain evidence="4 5">JPY162</strain>
    </source>
</reference>
<dbReference type="Proteomes" id="UP000592820">
    <property type="component" value="Unassembled WGS sequence"/>
</dbReference>
<feature type="domain" description="Flavin reductase like" evidence="3">
    <location>
        <begin position="1"/>
        <end position="96"/>
    </location>
</feature>
<dbReference type="Pfam" id="PF01613">
    <property type="entry name" value="Flavin_Reduct"/>
    <property type="match status" value="1"/>
</dbReference>
<dbReference type="GO" id="GO:0042602">
    <property type="term" value="F:riboflavin reductase (NADPH) activity"/>
    <property type="evidence" value="ECO:0007669"/>
    <property type="project" value="TreeGrafter"/>
</dbReference>
<evidence type="ECO:0000256" key="2">
    <source>
        <dbReference type="ARBA" id="ARBA00023002"/>
    </source>
</evidence>
<dbReference type="InterPro" id="IPR012349">
    <property type="entry name" value="Split_barrel_FMN-bd"/>
</dbReference>
<dbReference type="AlphaFoldDB" id="A0A7W8L2A4"/>
<gene>
    <name evidence="4" type="ORF">HDG41_001181</name>
</gene>
<evidence type="ECO:0000259" key="3">
    <source>
        <dbReference type="SMART" id="SM00903"/>
    </source>
</evidence>
<dbReference type="SUPFAM" id="SSF50475">
    <property type="entry name" value="FMN-binding split barrel"/>
    <property type="match status" value="1"/>
</dbReference>
<dbReference type="EMBL" id="JACHDE010000002">
    <property type="protein sequence ID" value="MBB5399142.1"/>
    <property type="molecule type" value="Genomic_DNA"/>
</dbReference>
<organism evidence="4 5">
    <name type="scientific">Paraburkholderia youngii</name>
    <dbReference type="NCBI Taxonomy" id="2782701"/>
    <lineage>
        <taxon>Bacteria</taxon>
        <taxon>Pseudomonadati</taxon>
        <taxon>Pseudomonadota</taxon>
        <taxon>Betaproteobacteria</taxon>
        <taxon>Burkholderiales</taxon>
        <taxon>Burkholderiaceae</taxon>
        <taxon>Paraburkholderia</taxon>
    </lineage>
</organism>
<proteinExistence type="inferred from homology"/>
<evidence type="ECO:0000313" key="5">
    <source>
        <dbReference type="Proteomes" id="UP000592820"/>
    </source>
</evidence>
<protein>
    <submittedName>
        <fullName evidence="4">Flavin reductase (DIM6/NTAB) family NADH-FMN oxidoreductase RutF</fullName>
    </submittedName>
</protein>
<keyword evidence="2" id="KW-0560">Oxidoreductase</keyword>
<comment type="caution">
    <text evidence="4">The sequence shown here is derived from an EMBL/GenBank/DDBJ whole genome shotgun (WGS) entry which is preliminary data.</text>
</comment>
<sequence>MADFVATTHFAINMLADDQQHLSRTFSTASADKFAGVPCVDGTGGVPLIDGSAAHFVCRNVGQYDGGDHLIFIGGVEEYESFGRAPLVFHAGAYRVVSPHPHSHI</sequence>
<comment type="similarity">
    <text evidence="1">Belongs to the non-flavoprotein flavin reductase family.</text>
</comment>
<dbReference type="PANTHER" id="PTHR30466:SF11">
    <property type="entry name" value="FLAVIN-DEPENDENT MONOOXYGENASE, REDUCTASE SUBUNIT HSAB"/>
    <property type="match status" value="1"/>
</dbReference>
<evidence type="ECO:0000256" key="1">
    <source>
        <dbReference type="ARBA" id="ARBA00008898"/>
    </source>
</evidence>
<evidence type="ECO:0000313" key="4">
    <source>
        <dbReference type="EMBL" id="MBB5399142.1"/>
    </source>
</evidence>
<name>A0A7W8L2A4_9BURK</name>